<dbReference type="KEGG" id="mbah:HYN46_04180"/>
<feature type="transmembrane region" description="Helical" evidence="1">
    <location>
        <begin position="101"/>
        <end position="119"/>
    </location>
</feature>
<feature type="transmembrane region" description="Helical" evidence="1">
    <location>
        <begin position="57"/>
        <end position="81"/>
    </location>
</feature>
<keyword evidence="1" id="KW-0472">Membrane</keyword>
<dbReference type="GO" id="GO:0016747">
    <property type="term" value="F:acyltransferase activity, transferring groups other than amino-acyl groups"/>
    <property type="evidence" value="ECO:0007669"/>
    <property type="project" value="InterPro"/>
</dbReference>
<keyword evidence="1" id="KW-0812">Transmembrane</keyword>
<keyword evidence="3" id="KW-0808">Transferase</keyword>
<sequence length="373" mass="42329">MIKEKIESAEAIRGVACLFVIFSHLSLSFFPSLHYFFNEPTPTQSIELWIHNSPFAFWYSGTAAVYIFFVLSGFVLTYSIVNSKDPIQKIKAMSLKRYPRLMIPAFVSCILLWAAYTFFDPDSTGMTSWASEIGNVTYPSLQHALYEGSIGSFLFGNSEYNWVLWTMKIEFFGSFGLFFLLYMMEKKKVLYWLIPIATIALCFKVDYLGYAAFLIGSLFYLNKKKIPNLVAAACLILGLYFAGVHNDSTSYQWFYNLLDDHTYEILNFLSGPFIVISILGNQKLSEMITNQLTIYLGKLSFSAYLSHLLILYVVGIPLFGYLTSLEISYTLAALMSCISVLLVTIGFSEIYFRLVDKTAIKVSSKIANLFTKA</sequence>
<evidence type="ECO:0000313" key="4">
    <source>
        <dbReference type="Proteomes" id="UP000253940"/>
    </source>
</evidence>
<dbReference type="Pfam" id="PF01757">
    <property type="entry name" value="Acyl_transf_3"/>
    <property type="match status" value="1"/>
</dbReference>
<keyword evidence="4" id="KW-1185">Reference proteome</keyword>
<dbReference type="OrthoDB" id="9767863at2"/>
<accession>A0A345PB71</accession>
<feature type="transmembrane region" description="Helical" evidence="1">
    <location>
        <begin position="162"/>
        <end position="182"/>
    </location>
</feature>
<dbReference type="PANTHER" id="PTHR23028">
    <property type="entry name" value="ACETYLTRANSFERASE"/>
    <property type="match status" value="1"/>
</dbReference>
<gene>
    <name evidence="3" type="ORF">HYN46_04180</name>
</gene>
<feature type="transmembrane region" description="Helical" evidence="1">
    <location>
        <begin position="12"/>
        <end position="37"/>
    </location>
</feature>
<name>A0A345PB71_9GAMM</name>
<evidence type="ECO:0000256" key="1">
    <source>
        <dbReference type="SAM" id="Phobius"/>
    </source>
</evidence>
<keyword evidence="1" id="KW-1133">Transmembrane helix</keyword>
<feature type="transmembrane region" description="Helical" evidence="1">
    <location>
        <begin position="301"/>
        <end position="322"/>
    </location>
</feature>
<dbReference type="PANTHER" id="PTHR23028:SF134">
    <property type="entry name" value="PUTATIVE (AFU_ORTHOLOGUE AFUA_4G08520)-RELATED"/>
    <property type="match status" value="1"/>
</dbReference>
<dbReference type="Proteomes" id="UP000253940">
    <property type="component" value="Chromosome"/>
</dbReference>
<dbReference type="EMBL" id="CP031222">
    <property type="protein sequence ID" value="AXI04530.1"/>
    <property type="molecule type" value="Genomic_DNA"/>
</dbReference>
<feature type="transmembrane region" description="Helical" evidence="1">
    <location>
        <begin position="189"/>
        <end position="220"/>
    </location>
</feature>
<feature type="transmembrane region" description="Helical" evidence="1">
    <location>
        <begin position="329"/>
        <end position="352"/>
    </location>
</feature>
<evidence type="ECO:0000313" key="3">
    <source>
        <dbReference type="EMBL" id="AXI04530.1"/>
    </source>
</evidence>
<proteinExistence type="predicted"/>
<evidence type="ECO:0000259" key="2">
    <source>
        <dbReference type="Pfam" id="PF01757"/>
    </source>
</evidence>
<feature type="domain" description="Acyltransferase 3" evidence="2">
    <location>
        <begin position="9"/>
        <end position="347"/>
    </location>
</feature>
<keyword evidence="3" id="KW-0012">Acyltransferase</keyword>
<feature type="transmembrane region" description="Helical" evidence="1">
    <location>
        <begin position="226"/>
        <end position="244"/>
    </location>
</feature>
<protein>
    <submittedName>
        <fullName evidence="3">Acyltransferase</fullName>
    </submittedName>
</protein>
<reference evidence="3 4" key="1">
    <citation type="submission" date="2018-07" db="EMBL/GenBank/DDBJ databases">
        <title>Genome sequencing of Moraxellaceae gen. HYN0046.</title>
        <authorList>
            <person name="Kim M."/>
            <person name="Yi H."/>
        </authorList>
    </citation>
    <scope>NUCLEOTIDE SEQUENCE [LARGE SCALE GENOMIC DNA]</scope>
    <source>
        <strain evidence="3 4">HYN0046</strain>
    </source>
</reference>
<dbReference type="AlphaFoldDB" id="A0A345PB71"/>
<organism evidence="3 4">
    <name type="scientific">Aquirhabdus parva</name>
    <dbReference type="NCBI Taxonomy" id="2283318"/>
    <lineage>
        <taxon>Bacteria</taxon>
        <taxon>Pseudomonadati</taxon>
        <taxon>Pseudomonadota</taxon>
        <taxon>Gammaproteobacteria</taxon>
        <taxon>Moraxellales</taxon>
        <taxon>Moraxellaceae</taxon>
        <taxon>Aquirhabdus</taxon>
    </lineage>
</organism>
<dbReference type="InterPro" id="IPR050879">
    <property type="entry name" value="Acyltransferase_3"/>
</dbReference>
<dbReference type="InterPro" id="IPR002656">
    <property type="entry name" value="Acyl_transf_3_dom"/>
</dbReference>